<gene>
    <name evidence="1" type="ORF">HaLaN_29690</name>
</gene>
<reference evidence="1 2" key="1">
    <citation type="submission" date="2020-02" db="EMBL/GenBank/DDBJ databases">
        <title>Draft genome sequence of Haematococcus lacustris strain NIES-144.</title>
        <authorList>
            <person name="Morimoto D."/>
            <person name="Nakagawa S."/>
            <person name="Yoshida T."/>
            <person name="Sawayama S."/>
        </authorList>
    </citation>
    <scope>NUCLEOTIDE SEQUENCE [LARGE SCALE GENOMIC DNA]</scope>
    <source>
        <strain evidence="1 2">NIES-144</strain>
    </source>
</reference>
<sequence length="127" mass="13836">MQAVESNDVESLTLHFKETDDKLWTEIVEQLIISAAQMDLNGYTALMITTFADRGAAAELICKCPDVDVDYPDARNRTAFSYAALYGAEHCAQVLAAAGADVYVRDFEDKDPLELANESGGKPSCIP</sequence>
<dbReference type="Gene3D" id="1.25.40.20">
    <property type="entry name" value="Ankyrin repeat-containing domain"/>
    <property type="match status" value="1"/>
</dbReference>
<dbReference type="SUPFAM" id="SSF48403">
    <property type="entry name" value="Ankyrin repeat"/>
    <property type="match status" value="1"/>
</dbReference>
<keyword evidence="2" id="KW-1185">Reference proteome</keyword>
<dbReference type="InterPro" id="IPR036770">
    <property type="entry name" value="Ankyrin_rpt-contain_sf"/>
</dbReference>
<name>A0A6A0ADX3_HAELA</name>
<protein>
    <submittedName>
        <fullName evidence="1">Uncharacterized protein</fullName>
    </submittedName>
</protein>
<dbReference type="Pfam" id="PF12796">
    <property type="entry name" value="Ank_2"/>
    <property type="match status" value="1"/>
</dbReference>
<evidence type="ECO:0000313" key="2">
    <source>
        <dbReference type="Proteomes" id="UP000485058"/>
    </source>
</evidence>
<dbReference type="Proteomes" id="UP000485058">
    <property type="component" value="Unassembled WGS sequence"/>
</dbReference>
<organism evidence="1 2">
    <name type="scientific">Haematococcus lacustris</name>
    <name type="common">Green alga</name>
    <name type="synonym">Haematococcus pluvialis</name>
    <dbReference type="NCBI Taxonomy" id="44745"/>
    <lineage>
        <taxon>Eukaryota</taxon>
        <taxon>Viridiplantae</taxon>
        <taxon>Chlorophyta</taxon>
        <taxon>core chlorophytes</taxon>
        <taxon>Chlorophyceae</taxon>
        <taxon>CS clade</taxon>
        <taxon>Chlamydomonadales</taxon>
        <taxon>Haematococcaceae</taxon>
        <taxon>Haematococcus</taxon>
    </lineage>
</organism>
<accession>A0A6A0ADX3</accession>
<proteinExistence type="predicted"/>
<dbReference type="InterPro" id="IPR002110">
    <property type="entry name" value="Ankyrin_rpt"/>
</dbReference>
<feature type="non-terminal residue" evidence="1">
    <location>
        <position position="1"/>
    </location>
</feature>
<dbReference type="AlphaFoldDB" id="A0A6A0ADX3"/>
<evidence type="ECO:0000313" key="1">
    <source>
        <dbReference type="EMBL" id="GFH30772.1"/>
    </source>
</evidence>
<comment type="caution">
    <text evidence="1">The sequence shown here is derived from an EMBL/GenBank/DDBJ whole genome shotgun (WGS) entry which is preliminary data.</text>
</comment>
<dbReference type="EMBL" id="BLLF01005136">
    <property type="protein sequence ID" value="GFH30772.1"/>
    <property type="molecule type" value="Genomic_DNA"/>
</dbReference>